<proteinExistence type="predicted"/>
<dbReference type="PANTHER" id="PTHR33492">
    <property type="entry name" value="OSJNBA0043A12.37 PROTEIN-RELATED"/>
    <property type="match status" value="1"/>
</dbReference>
<feature type="region of interest" description="Disordered" evidence="1">
    <location>
        <begin position="45"/>
        <end position="90"/>
    </location>
</feature>
<organism evidence="2 3">
    <name type="scientific">Hevea brasiliensis</name>
    <name type="common">Para rubber tree</name>
    <name type="synonym">Siphonia brasiliensis</name>
    <dbReference type="NCBI Taxonomy" id="3981"/>
    <lineage>
        <taxon>Eukaryota</taxon>
        <taxon>Viridiplantae</taxon>
        <taxon>Streptophyta</taxon>
        <taxon>Embryophyta</taxon>
        <taxon>Tracheophyta</taxon>
        <taxon>Spermatophyta</taxon>
        <taxon>Magnoliopsida</taxon>
        <taxon>eudicotyledons</taxon>
        <taxon>Gunneridae</taxon>
        <taxon>Pentapetalae</taxon>
        <taxon>rosids</taxon>
        <taxon>fabids</taxon>
        <taxon>Malpighiales</taxon>
        <taxon>Euphorbiaceae</taxon>
        <taxon>Crotonoideae</taxon>
        <taxon>Micrandreae</taxon>
        <taxon>Hevea</taxon>
    </lineage>
</organism>
<comment type="caution">
    <text evidence="2">The sequence shown here is derived from an EMBL/GenBank/DDBJ whole genome shotgun (WGS) entry which is preliminary data.</text>
</comment>
<dbReference type="AlphaFoldDB" id="A0A6A6LN73"/>
<evidence type="ECO:0000256" key="1">
    <source>
        <dbReference type="SAM" id="MobiDB-lite"/>
    </source>
</evidence>
<keyword evidence="3" id="KW-1185">Reference proteome</keyword>
<gene>
    <name evidence="2" type="ORF">GH714_009725</name>
</gene>
<accession>A0A6A6LN73</accession>
<reference evidence="2 3" key="1">
    <citation type="journal article" date="2020" name="Mol. Plant">
        <title>The Chromosome-Based Rubber Tree Genome Provides New Insights into Spurge Genome Evolution and Rubber Biosynthesis.</title>
        <authorList>
            <person name="Liu J."/>
            <person name="Shi C."/>
            <person name="Shi C.C."/>
            <person name="Li W."/>
            <person name="Zhang Q.J."/>
            <person name="Zhang Y."/>
            <person name="Li K."/>
            <person name="Lu H.F."/>
            <person name="Shi C."/>
            <person name="Zhu S.T."/>
            <person name="Xiao Z.Y."/>
            <person name="Nan H."/>
            <person name="Yue Y."/>
            <person name="Zhu X.G."/>
            <person name="Wu Y."/>
            <person name="Hong X.N."/>
            <person name="Fan G.Y."/>
            <person name="Tong Y."/>
            <person name="Zhang D."/>
            <person name="Mao C.L."/>
            <person name="Liu Y.L."/>
            <person name="Hao S.J."/>
            <person name="Liu W.Q."/>
            <person name="Lv M.Q."/>
            <person name="Zhang H.B."/>
            <person name="Liu Y."/>
            <person name="Hu-Tang G.R."/>
            <person name="Wang J.P."/>
            <person name="Wang J.H."/>
            <person name="Sun Y.H."/>
            <person name="Ni S.B."/>
            <person name="Chen W.B."/>
            <person name="Zhang X.C."/>
            <person name="Jiao Y.N."/>
            <person name="Eichler E.E."/>
            <person name="Li G.H."/>
            <person name="Liu X."/>
            <person name="Gao L.Z."/>
        </authorList>
    </citation>
    <scope>NUCLEOTIDE SEQUENCE [LARGE SCALE GENOMIC DNA]</scope>
    <source>
        <strain evidence="3">cv. GT1</strain>
        <tissue evidence="2">Leaf</tissue>
    </source>
</reference>
<evidence type="ECO:0000313" key="2">
    <source>
        <dbReference type="EMBL" id="KAF2302861.1"/>
    </source>
</evidence>
<name>A0A6A6LN73_HEVBR</name>
<dbReference type="PANTHER" id="PTHR33492:SF12">
    <property type="entry name" value="HOMEODOMAIN-LIKE SUPERFAMILY PROTEIN-RELATED"/>
    <property type="match status" value="1"/>
</dbReference>
<feature type="compositionally biased region" description="Gly residues" evidence="1">
    <location>
        <begin position="66"/>
        <end position="80"/>
    </location>
</feature>
<sequence>MLLQVYEALVEAVERRGTQKMVTTAAVSIDGLLLAHFHVLEMCDGSDSDTSEHSGLPAKRRRRRGGSGGGGGESSGGGASGSTPHEVGTAISRSASIIAEAIQACEERKERRHRDLLSLHERRLKIEQSMTELNRQGINGLVDAINNLANSILALASHKNQSTPK</sequence>
<dbReference type="EMBL" id="JAAGAX010000009">
    <property type="protein sequence ID" value="KAF2302861.1"/>
    <property type="molecule type" value="Genomic_DNA"/>
</dbReference>
<evidence type="ECO:0000313" key="3">
    <source>
        <dbReference type="Proteomes" id="UP000467840"/>
    </source>
</evidence>
<dbReference type="Proteomes" id="UP000467840">
    <property type="component" value="Chromosome 16"/>
</dbReference>
<protein>
    <submittedName>
        <fullName evidence="2">Uncharacterized protein</fullName>
    </submittedName>
</protein>